<gene>
    <name evidence="1" type="ORF">PMV_034</name>
</gene>
<dbReference type="Proteomes" id="UP000319438">
    <property type="component" value="Segment"/>
</dbReference>
<accession>A0A0N9PYR3</accession>
<evidence type="ECO:0000313" key="1">
    <source>
        <dbReference type="EMBL" id="ALH06732.1"/>
    </source>
</evidence>
<evidence type="ECO:0000313" key="2">
    <source>
        <dbReference type="Proteomes" id="UP000319438"/>
    </source>
</evidence>
<organism evidence="1 2">
    <name type="scientific">Port-miou virus</name>
    <dbReference type="NCBI Taxonomy" id="1733873"/>
    <lineage>
        <taxon>Viruses</taxon>
        <taxon>Varidnaviria</taxon>
        <taxon>Bamfordvirae</taxon>
        <taxon>Nucleocytoviricota</taxon>
        <taxon>Megaviricetes</taxon>
        <taxon>Pimascovirales</taxon>
        <taxon>Pimascovirales incertae sedis</taxon>
        <taxon>Marseilleviridae</taxon>
        <taxon>Losannavirus</taxon>
        <taxon>Losannavirus lausannense</taxon>
        <taxon>Lausannevirus</taxon>
    </lineage>
</organism>
<reference evidence="1" key="1">
    <citation type="journal article" date="2015" name="Genome Announc.">
        <title>Complete Genome Sequence of a New Member of the Marseilleviridae Recovered from the Brackish Submarine Spring in the Cassis Port-Miou Calanque, France.</title>
        <authorList>
            <person name="Doutre G."/>
            <person name="Arfib B."/>
            <person name="Rochette P."/>
            <person name="Claverie J.M."/>
            <person name="Bonin P."/>
            <person name="Abergel C."/>
        </authorList>
    </citation>
    <scope>NUCLEOTIDE SEQUENCE [LARGE SCALE GENOMIC DNA]</scope>
    <source>
        <strain evidence="1">1</strain>
    </source>
</reference>
<protein>
    <submittedName>
        <fullName evidence="1">Uncharacterized protein</fullName>
    </submittedName>
</protein>
<dbReference type="EMBL" id="KT428292">
    <property type="protein sequence ID" value="ALH06732.1"/>
    <property type="molecule type" value="Genomic_DNA"/>
</dbReference>
<proteinExistence type="predicted"/>
<name>A0A0N9PYR3_9VIRU</name>
<sequence>MQSLIAISKRHLLHDNSEALEKALDVLEVFTKTSSSREEKEYVVCRYNEVISTNVIDIPPGPPNQNARIKEELLDICGFAPDWGRVSNLLEEEVLEEEQEIYEHLEKTNAIWWETSEGMNYTFLPPRPLKSGDLQTRLLVSEGVCTIFDADGDAEVVEIERAHFALSAACKQRQNYEIASYVVEQLFASI</sequence>